<protein>
    <submittedName>
        <fullName evidence="2">Nuclear transport factor 2 family protein</fullName>
    </submittedName>
</protein>
<proteinExistence type="predicted"/>
<dbReference type="Gene3D" id="3.10.450.50">
    <property type="match status" value="1"/>
</dbReference>
<evidence type="ECO:0000313" key="2">
    <source>
        <dbReference type="EMBL" id="MCS2609794.1"/>
    </source>
</evidence>
<accession>A0ABT2EDY3</accession>
<organism evidence="2 3">
    <name type="scientific">Halomonas dongshanensis</name>
    <dbReference type="NCBI Taxonomy" id="2890835"/>
    <lineage>
        <taxon>Bacteria</taxon>
        <taxon>Pseudomonadati</taxon>
        <taxon>Pseudomonadota</taxon>
        <taxon>Gammaproteobacteria</taxon>
        <taxon>Oceanospirillales</taxon>
        <taxon>Halomonadaceae</taxon>
        <taxon>Halomonas</taxon>
    </lineage>
</organism>
<evidence type="ECO:0000313" key="3">
    <source>
        <dbReference type="Proteomes" id="UP001165542"/>
    </source>
</evidence>
<dbReference type="SUPFAM" id="SSF54427">
    <property type="entry name" value="NTF2-like"/>
    <property type="match status" value="1"/>
</dbReference>
<reference evidence="2" key="1">
    <citation type="submission" date="2021-11" db="EMBL/GenBank/DDBJ databases">
        <title>Halomonas sp., isolated from a coastal aquaculture zone in Dongshan Bay.</title>
        <authorList>
            <person name="Lin W."/>
        </authorList>
    </citation>
    <scope>NUCLEOTIDE SEQUENCE</scope>
    <source>
        <strain evidence="2">Yzlin-01</strain>
    </source>
</reference>
<dbReference type="EMBL" id="JAJISC010000004">
    <property type="protein sequence ID" value="MCS2609794.1"/>
    <property type="molecule type" value="Genomic_DNA"/>
</dbReference>
<evidence type="ECO:0000259" key="1">
    <source>
        <dbReference type="Pfam" id="PF13474"/>
    </source>
</evidence>
<dbReference type="InterPro" id="IPR037401">
    <property type="entry name" value="SnoaL-like"/>
</dbReference>
<comment type="caution">
    <text evidence="2">The sequence shown here is derived from an EMBL/GenBank/DDBJ whole genome shotgun (WGS) entry which is preliminary data.</text>
</comment>
<sequence>MDVLNEWMQAINNADVEALLALYDEKAVLIPTFSNRISDTREKHRDYFERLGSRPGLSITLHEKTVIVQELSESLSALTGLYNWRFEVDGELLNFEARFSYVVDLAKKSPILHHHSSQIPRML</sequence>
<name>A0ABT2EDY3_9GAMM</name>
<dbReference type="RefSeq" id="WP_259036291.1">
    <property type="nucleotide sequence ID" value="NZ_JAJISC010000004.1"/>
</dbReference>
<keyword evidence="3" id="KW-1185">Reference proteome</keyword>
<dbReference type="Proteomes" id="UP001165542">
    <property type="component" value="Unassembled WGS sequence"/>
</dbReference>
<dbReference type="CDD" id="cd00531">
    <property type="entry name" value="NTF2_like"/>
    <property type="match status" value="1"/>
</dbReference>
<feature type="domain" description="SnoaL-like" evidence="1">
    <location>
        <begin position="2"/>
        <end position="120"/>
    </location>
</feature>
<dbReference type="InterPro" id="IPR032710">
    <property type="entry name" value="NTF2-like_dom_sf"/>
</dbReference>
<dbReference type="Pfam" id="PF13474">
    <property type="entry name" value="SnoaL_3"/>
    <property type="match status" value="1"/>
</dbReference>
<gene>
    <name evidence="2" type="ORF">LLY24_10745</name>
</gene>